<protein>
    <submittedName>
        <fullName evidence="5">Alpha-2-macroglobulin receptor-associated protein</fullName>
    </submittedName>
</protein>
<dbReference type="OrthoDB" id="5817428at2759"/>
<evidence type="ECO:0000256" key="1">
    <source>
        <dbReference type="SAM" id="Coils"/>
    </source>
</evidence>
<keyword evidence="2" id="KW-0732">Signal</keyword>
<dbReference type="Pfam" id="PF06401">
    <property type="entry name" value="Alpha-2-MRAP_C"/>
    <property type="match status" value="1"/>
</dbReference>
<keyword evidence="5" id="KW-0675">Receptor</keyword>
<dbReference type="InterPro" id="IPR009066">
    <property type="entry name" value="MG_RAP_rcpt_1"/>
</dbReference>
<dbReference type="EMBL" id="NEVH01020334">
    <property type="protein sequence ID" value="PNF21764.1"/>
    <property type="molecule type" value="Genomic_DNA"/>
</dbReference>
<dbReference type="STRING" id="105785.A0A2J7PZK0"/>
<dbReference type="Gene3D" id="1.20.81.10">
    <property type="entry name" value="RAP domain"/>
    <property type="match status" value="3"/>
</dbReference>
<dbReference type="InParanoid" id="A0A2J7PZK0"/>
<feature type="coiled-coil region" evidence="1">
    <location>
        <begin position="172"/>
        <end position="221"/>
    </location>
</feature>
<dbReference type="Proteomes" id="UP000235965">
    <property type="component" value="Unassembled WGS sequence"/>
</dbReference>
<dbReference type="CDD" id="cd14806">
    <property type="entry name" value="RAP_D1"/>
    <property type="match status" value="1"/>
</dbReference>
<dbReference type="PANTHER" id="PTHR16560:SF2">
    <property type="entry name" value="ALPHA-2-MACROGLOBULIN RECEPTOR-ASSOCIATED PROTEIN"/>
    <property type="match status" value="1"/>
</dbReference>
<gene>
    <name evidence="5" type="ORF">B7P43_G09876</name>
</gene>
<dbReference type="Pfam" id="PF06400">
    <property type="entry name" value="Alpha-2-MRAP_N"/>
    <property type="match status" value="1"/>
</dbReference>
<dbReference type="GO" id="GO:0048019">
    <property type="term" value="F:receptor antagonist activity"/>
    <property type="evidence" value="ECO:0007669"/>
    <property type="project" value="InterPro"/>
</dbReference>
<evidence type="ECO:0000259" key="4">
    <source>
        <dbReference type="Pfam" id="PF06401"/>
    </source>
</evidence>
<dbReference type="GO" id="GO:0008201">
    <property type="term" value="F:heparin binding"/>
    <property type="evidence" value="ECO:0007669"/>
    <property type="project" value="InterPro"/>
</dbReference>
<feature type="domain" description="Alpha-2-macroglobulin RAP C-terminal" evidence="4">
    <location>
        <begin position="149"/>
        <end position="361"/>
    </location>
</feature>
<dbReference type="AlphaFoldDB" id="A0A2J7PZK0"/>
<keyword evidence="6" id="KW-1185">Reference proteome</keyword>
<dbReference type="CDD" id="cd14808">
    <property type="entry name" value="RAP_D3"/>
    <property type="match status" value="1"/>
</dbReference>
<accession>A0A2J7PZK0</accession>
<proteinExistence type="predicted"/>
<dbReference type="FunCoup" id="A0A2J7PZK0">
    <property type="interactions" value="587"/>
</dbReference>
<dbReference type="PANTHER" id="PTHR16560">
    <property type="entry name" value="ALPHA-2-MACROGLOBULIN RECEPTOR-ASSOCIATED PROTEIN"/>
    <property type="match status" value="1"/>
</dbReference>
<dbReference type="GO" id="GO:0005783">
    <property type="term" value="C:endoplasmic reticulum"/>
    <property type="evidence" value="ECO:0007669"/>
    <property type="project" value="InterPro"/>
</dbReference>
<dbReference type="GO" id="GO:0050750">
    <property type="term" value="F:low-density lipoprotein particle receptor binding"/>
    <property type="evidence" value="ECO:0007669"/>
    <property type="project" value="InterPro"/>
</dbReference>
<sequence>MCSVTVIAIFAVFLIKSGEGLNKYSAEANANPDVTKEPSLNFRNLEKPFRMAKINVLWSKAQLRLTEPKLKSLFSELKIHDKEEVTWKRLKAEGLDKDGLKEAELRKKLTGIMSTFGLLENFEDVGDPKKYKQHKAFNDASDEHINKSLFKDKKLNKLWDKAERSGFTAEELQALKEEFNHHQDKIDQYYSLLKDMEEGPNDTYENSLDNTLERFNVIEEQEKTGQDYRHKANLLRDKHRDIRDGYDRLHRLAAKGPKSKEFIEPKVQGLWQLAVESDFSPSELESLRVELMHYENRLLKLRHLQAEVALGSERRADKEKLAGEKSEGVILMEETIKKQARKVEKLHLDLETRIMQKHTEL</sequence>
<evidence type="ECO:0000313" key="5">
    <source>
        <dbReference type="EMBL" id="PNF21764.1"/>
    </source>
</evidence>
<feature type="chain" id="PRO_5014402983" evidence="2">
    <location>
        <begin position="21"/>
        <end position="361"/>
    </location>
</feature>
<dbReference type="SUPFAM" id="SSF47045">
    <property type="entry name" value="RAP domain-like"/>
    <property type="match status" value="3"/>
</dbReference>
<evidence type="ECO:0000259" key="3">
    <source>
        <dbReference type="Pfam" id="PF06400"/>
    </source>
</evidence>
<name>A0A2J7PZK0_9NEOP</name>
<keyword evidence="1" id="KW-0175">Coiled coil</keyword>
<dbReference type="InterPro" id="IPR038003">
    <property type="entry name" value="A2-macroglobuin_RAP"/>
</dbReference>
<organism evidence="5 6">
    <name type="scientific">Cryptotermes secundus</name>
    <dbReference type="NCBI Taxonomy" id="105785"/>
    <lineage>
        <taxon>Eukaryota</taxon>
        <taxon>Metazoa</taxon>
        <taxon>Ecdysozoa</taxon>
        <taxon>Arthropoda</taxon>
        <taxon>Hexapoda</taxon>
        <taxon>Insecta</taxon>
        <taxon>Pterygota</taxon>
        <taxon>Neoptera</taxon>
        <taxon>Polyneoptera</taxon>
        <taxon>Dictyoptera</taxon>
        <taxon>Blattodea</taxon>
        <taxon>Blattoidea</taxon>
        <taxon>Termitoidae</taxon>
        <taxon>Kalotermitidae</taxon>
        <taxon>Cryptotermitinae</taxon>
        <taxon>Cryptotermes</taxon>
    </lineage>
</organism>
<evidence type="ECO:0000256" key="2">
    <source>
        <dbReference type="SAM" id="SignalP"/>
    </source>
</evidence>
<dbReference type="InterPro" id="IPR036744">
    <property type="entry name" value="RAP_sf"/>
</dbReference>
<feature type="domain" description="Alpha-2-macroglobulin receptor-associated protein" evidence="3">
    <location>
        <begin position="8"/>
        <end position="128"/>
    </location>
</feature>
<dbReference type="InterPro" id="IPR037999">
    <property type="entry name" value="RAP_D3"/>
</dbReference>
<dbReference type="GO" id="GO:0048259">
    <property type="term" value="P:regulation of receptor-mediated endocytosis"/>
    <property type="evidence" value="ECO:0007669"/>
    <property type="project" value="TreeGrafter"/>
</dbReference>
<comment type="caution">
    <text evidence="5">The sequence shown here is derived from an EMBL/GenBank/DDBJ whole genome shotgun (WGS) entry which is preliminary data.</text>
</comment>
<dbReference type="InterPro" id="IPR010483">
    <property type="entry name" value="Alpha_2_MRAP_C"/>
</dbReference>
<feature type="signal peptide" evidence="2">
    <location>
        <begin position="1"/>
        <end position="20"/>
    </location>
</feature>
<reference evidence="5 6" key="1">
    <citation type="submission" date="2017-12" db="EMBL/GenBank/DDBJ databases">
        <title>Hemimetabolous genomes reveal molecular basis of termite eusociality.</title>
        <authorList>
            <person name="Harrison M.C."/>
            <person name="Jongepier E."/>
            <person name="Robertson H.M."/>
            <person name="Arning N."/>
            <person name="Bitard-Feildel T."/>
            <person name="Chao H."/>
            <person name="Childers C.P."/>
            <person name="Dinh H."/>
            <person name="Doddapaneni H."/>
            <person name="Dugan S."/>
            <person name="Gowin J."/>
            <person name="Greiner C."/>
            <person name="Han Y."/>
            <person name="Hu H."/>
            <person name="Hughes D.S.T."/>
            <person name="Huylmans A.-K."/>
            <person name="Kemena C."/>
            <person name="Kremer L.P.M."/>
            <person name="Lee S.L."/>
            <person name="Lopez-Ezquerra A."/>
            <person name="Mallet L."/>
            <person name="Monroy-Kuhn J.M."/>
            <person name="Moser A."/>
            <person name="Murali S.C."/>
            <person name="Muzny D.M."/>
            <person name="Otani S."/>
            <person name="Piulachs M.-D."/>
            <person name="Poelchau M."/>
            <person name="Qu J."/>
            <person name="Schaub F."/>
            <person name="Wada-Katsumata A."/>
            <person name="Worley K.C."/>
            <person name="Xie Q."/>
            <person name="Ylla G."/>
            <person name="Poulsen M."/>
            <person name="Gibbs R.A."/>
            <person name="Schal C."/>
            <person name="Richards S."/>
            <person name="Belles X."/>
            <person name="Korb J."/>
            <person name="Bornberg-Bauer E."/>
        </authorList>
    </citation>
    <scope>NUCLEOTIDE SEQUENCE [LARGE SCALE GENOMIC DNA]</scope>
    <source>
        <tissue evidence="5">Whole body</tissue>
    </source>
</reference>
<evidence type="ECO:0000313" key="6">
    <source>
        <dbReference type="Proteomes" id="UP000235965"/>
    </source>
</evidence>